<protein>
    <recommendedName>
        <fullName evidence="5">Ubiquinone biosynthesis O-methyltransferase, mitochondrial</fullName>
    </recommendedName>
    <alternativeName>
        <fullName evidence="5">3-demethylubiquinol 3-O-methyltransferase</fullName>
        <ecNumber evidence="5">2.1.1.64</ecNumber>
    </alternativeName>
    <alternativeName>
        <fullName evidence="5">3-demethylubiquinone 3-O-methyltransferase</fullName>
        <ecNumber evidence="5">2.1.1.-</ecNumber>
    </alternativeName>
    <alternativeName>
        <fullName evidence="5">Polyprenyldihydroxybenzoate methyltransferase</fullName>
        <ecNumber evidence="5">2.1.1.114</ecNumber>
    </alternativeName>
</protein>
<evidence type="ECO:0000256" key="3">
    <source>
        <dbReference type="ARBA" id="ARBA00022688"/>
    </source>
</evidence>
<dbReference type="CDD" id="cd02440">
    <property type="entry name" value="AdoMet_MTases"/>
    <property type="match status" value="1"/>
</dbReference>
<dbReference type="GO" id="GO:0061542">
    <property type="term" value="F:3-demethylubiquinol 3-O-methyltransferase activity"/>
    <property type="evidence" value="ECO:0007669"/>
    <property type="project" value="UniProtKB-UniRule"/>
</dbReference>
<comment type="function">
    <text evidence="5">O-methyltransferase required for two non-consecutive steps during ubiquinone biosynthesis. Catalyzes the 2 O-methylation of 3,4-dihydroxy-5-(all-trans-polyprenyl)benzoic acid into 4-hydroxy-3-methoxy-5-(all-trans-polyprenyl)benzoic acid. Also catalyzes the last step of ubiquinone biosynthesis by mediating methylation of 3-demethylubiquinone into ubiquinone. Also able to mediate the methylation of 3-demethylubiquinol into ubiquinol.</text>
</comment>
<comment type="catalytic activity">
    <reaction evidence="5">
        <text>a 3-demethylubiquinol + S-adenosyl-L-methionine = a ubiquinol + S-adenosyl-L-homocysteine + H(+)</text>
        <dbReference type="Rhea" id="RHEA:44380"/>
        <dbReference type="Rhea" id="RHEA-COMP:9566"/>
        <dbReference type="Rhea" id="RHEA-COMP:10914"/>
        <dbReference type="ChEBI" id="CHEBI:15378"/>
        <dbReference type="ChEBI" id="CHEBI:17976"/>
        <dbReference type="ChEBI" id="CHEBI:57856"/>
        <dbReference type="ChEBI" id="CHEBI:59789"/>
        <dbReference type="ChEBI" id="CHEBI:84422"/>
        <dbReference type="EC" id="2.1.1.64"/>
    </reaction>
</comment>
<dbReference type="GO" id="GO:0120537">
    <property type="term" value="F:3-demethylubiquinone 3-O-methyltransferase activity"/>
    <property type="evidence" value="ECO:0007669"/>
    <property type="project" value="RHEA"/>
</dbReference>
<comment type="cofactor">
    <cofactor evidence="5">
        <name>Mg(2+)</name>
        <dbReference type="ChEBI" id="CHEBI:18420"/>
    </cofactor>
</comment>
<comment type="catalytic activity">
    <reaction evidence="5">
        <text>a 3-demethylubiquinone + S-adenosyl-L-methionine = a ubiquinone + S-adenosyl-L-homocysteine</text>
        <dbReference type="Rhea" id="RHEA:81215"/>
        <dbReference type="Rhea" id="RHEA-COMP:9565"/>
        <dbReference type="Rhea" id="RHEA-COMP:19654"/>
        <dbReference type="ChEBI" id="CHEBI:16389"/>
        <dbReference type="ChEBI" id="CHEBI:57856"/>
        <dbReference type="ChEBI" id="CHEBI:59789"/>
        <dbReference type="ChEBI" id="CHEBI:231825"/>
    </reaction>
</comment>
<keyword evidence="1 5" id="KW-0489">Methyltransferase</keyword>
<feature type="binding site" evidence="5">
    <location>
        <position position="394"/>
    </location>
    <ligand>
        <name>Mg(2+)</name>
        <dbReference type="ChEBI" id="CHEBI:18420"/>
    </ligand>
</feature>
<organism evidence="8 9">
    <name type="scientific">Cystoisospora suis</name>
    <dbReference type="NCBI Taxonomy" id="483139"/>
    <lineage>
        <taxon>Eukaryota</taxon>
        <taxon>Sar</taxon>
        <taxon>Alveolata</taxon>
        <taxon>Apicomplexa</taxon>
        <taxon>Conoidasida</taxon>
        <taxon>Coccidia</taxon>
        <taxon>Eucoccidiorida</taxon>
        <taxon>Eimeriorina</taxon>
        <taxon>Sarcocystidae</taxon>
        <taxon>Cystoisospora</taxon>
    </lineage>
</organism>
<gene>
    <name evidence="8" type="ORF">CSUI_009995</name>
</gene>
<feature type="binding site" evidence="5">
    <location>
        <position position="201"/>
    </location>
    <ligand>
        <name>S-adenosyl-L-methionine</name>
        <dbReference type="ChEBI" id="CHEBI:59789"/>
    </ligand>
</feature>
<dbReference type="GeneID" id="94433313"/>
<feature type="region of interest" description="Disordered" evidence="6">
    <location>
        <begin position="130"/>
        <end position="157"/>
    </location>
</feature>
<keyword evidence="4 5" id="KW-0949">S-adenosyl-L-methionine</keyword>
<feature type="binding site" evidence="5">
    <location>
        <position position="390"/>
    </location>
    <ligand>
        <name>Mg(2+)</name>
        <dbReference type="ChEBI" id="CHEBI:18420"/>
    </ligand>
</feature>
<comment type="pathway">
    <text evidence="5">Cofactor biosynthesis; ubiquinone biosynthesis.</text>
</comment>
<feature type="binding site" evidence="5">
    <location>
        <position position="389"/>
    </location>
    <ligand>
        <name>S-adenosyl-L-methionine</name>
        <dbReference type="ChEBI" id="CHEBI:59789"/>
    </ligand>
</feature>
<sequence>MRAPAWPSMVTSRCFCFSQGAVLAAVSEAGRFAPTSIRLSHLFTPWSGQLSQTAVPVHHEWPPRGGRGSPSGGARITRILDLPSSRSRRALGFPWVRPLTSLESYSFFACPRAVLRGFLQWPNAGSEPAPLRGFATSRRHDRTSSPTATRGGFVSPAVRGNFRPHAATVSEKEVEHFNKLSAEWWDVNGLFAALHDYNPRRVGFIRDNLQRLSIYQSILSRPARGNPCHKGKDENQPGHGRRVFQQENFVGNSERGSADEITHCTPASEGTKGLDGQCRPQTSGSSSDSRTEGVLSYVRILDVGCGGGILSEALAREGALVTGLDAAGAAISVAERRRVDGPYAPLVKNRQHFVNASLEEFFANQPVDDGRQKQCGVPERNSFDVVVCSEMLEHVEGGLAGVEAVVATAARAALAPGGLFVLTTLNRTPENYLVSVVAAEHLFGFIPKGTHEWNKFLKPQELRDIAERHGLRQVGQQGVMYVPFLRTFINEPLCRFMYMLAFQKL</sequence>
<reference evidence="8 9" key="1">
    <citation type="journal article" date="2017" name="Int. J. Parasitol.">
        <title>The genome of the protozoan parasite Cystoisospora suis and a reverse vaccinology approach to identify vaccine candidates.</title>
        <authorList>
            <person name="Palmieri N."/>
            <person name="Shrestha A."/>
            <person name="Ruttkowski B."/>
            <person name="Beck T."/>
            <person name="Vogl C."/>
            <person name="Tomley F."/>
            <person name="Blake D.P."/>
            <person name="Joachim A."/>
        </authorList>
    </citation>
    <scope>NUCLEOTIDE SEQUENCE [LARGE SCALE GENOMIC DNA]</scope>
    <source>
        <strain evidence="8 9">Wien I</strain>
    </source>
</reference>
<evidence type="ECO:0000256" key="4">
    <source>
        <dbReference type="ARBA" id="ARBA00022691"/>
    </source>
</evidence>
<proteinExistence type="inferred from homology"/>
<dbReference type="GO" id="GO:0046872">
    <property type="term" value="F:metal ion binding"/>
    <property type="evidence" value="ECO:0007669"/>
    <property type="project" value="UniProtKB-KW"/>
</dbReference>
<dbReference type="Pfam" id="PF13489">
    <property type="entry name" value="Methyltransf_23"/>
    <property type="match status" value="1"/>
</dbReference>
<dbReference type="VEuPathDB" id="ToxoDB:CSUI_009995"/>
<evidence type="ECO:0000256" key="2">
    <source>
        <dbReference type="ARBA" id="ARBA00022679"/>
    </source>
</evidence>
<comment type="caution">
    <text evidence="8">The sequence shown here is derived from an EMBL/GenBank/DDBJ whole genome shotgun (WGS) entry which is preliminary data.</text>
</comment>
<feature type="compositionally biased region" description="Polar residues" evidence="6">
    <location>
        <begin position="279"/>
        <end position="288"/>
    </location>
</feature>
<feature type="binding site" evidence="5">
    <location>
        <position position="393"/>
    </location>
    <ligand>
        <name>Mg(2+)</name>
        <dbReference type="ChEBI" id="CHEBI:18420"/>
    </ligand>
</feature>
<keyword evidence="8" id="KW-0830">Ubiquinone</keyword>
<dbReference type="PANTHER" id="PTHR43464:SF19">
    <property type="entry name" value="UBIQUINONE BIOSYNTHESIS O-METHYLTRANSFERASE, MITOCHONDRIAL"/>
    <property type="match status" value="1"/>
</dbReference>
<keyword evidence="5" id="KW-0496">Mitochondrion</keyword>
<dbReference type="RefSeq" id="XP_067917923.1">
    <property type="nucleotide sequence ID" value="XM_068070102.1"/>
</dbReference>
<comment type="similarity">
    <text evidence="5">Belongs to the class I-like SAM-binding methyltransferase superfamily. UbiG/COQ3 family.</text>
</comment>
<dbReference type="Proteomes" id="UP000221165">
    <property type="component" value="Unassembled WGS sequence"/>
</dbReference>
<feature type="signal peptide" evidence="7">
    <location>
        <begin position="1"/>
        <end position="24"/>
    </location>
</feature>
<dbReference type="OrthoDB" id="3265906at2759"/>
<keyword evidence="5" id="KW-0472">Membrane</keyword>
<keyword evidence="2 5" id="KW-0808">Transferase</keyword>
<keyword evidence="3 5" id="KW-0831">Ubiquinone biosynthesis</keyword>
<dbReference type="EC" id="2.1.1.64" evidence="5"/>
<dbReference type="PANTHER" id="PTHR43464">
    <property type="entry name" value="METHYLTRANSFERASE"/>
    <property type="match status" value="1"/>
</dbReference>
<dbReference type="InterPro" id="IPR029063">
    <property type="entry name" value="SAM-dependent_MTases_sf"/>
</dbReference>
<dbReference type="EC" id="2.1.1.114" evidence="5"/>
<feature type="binding site" evidence="5">
    <location>
        <position position="304"/>
    </location>
    <ligand>
        <name>S-adenosyl-L-methionine</name>
        <dbReference type="ChEBI" id="CHEBI:59789"/>
    </ligand>
</feature>
<evidence type="ECO:0000256" key="7">
    <source>
        <dbReference type="SAM" id="SignalP"/>
    </source>
</evidence>
<name>A0A2C6KIH4_9APIC</name>
<keyword evidence="9" id="KW-1185">Reference proteome</keyword>
<dbReference type="EMBL" id="MIGC01006501">
    <property type="protein sequence ID" value="PHJ16193.1"/>
    <property type="molecule type" value="Genomic_DNA"/>
</dbReference>
<accession>A0A2C6KIH4</accession>
<evidence type="ECO:0000256" key="1">
    <source>
        <dbReference type="ARBA" id="ARBA00022603"/>
    </source>
</evidence>
<feature type="region of interest" description="Disordered" evidence="6">
    <location>
        <begin position="251"/>
        <end position="290"/>
    </location>
</feature>
<evidence type="ECO:0000256" key="6">
    <source>
        <dbReference type="SAM" id="MobiDB-lite"/>
    </source>
</evidence>
<keyword evidence="5" id="KW-0460">Magnesium</keyword>
<dbReference type="Gene3D" id="3.40.50.150">
    <property type="entry name" value="Vaccinia Virus protein VP39"/>
    <property type="match status" value="1"/>
</dbReference>
<dbReference type="SUPFAM" id="SSF53335">
    <property type="entry name" value="S-adenosyl-L-methionine-dependent methyltransferases"/>
    <property type="match status" value="1"/>
</dbReference>
<dbReference type="EC" id="2.1.1.-" evidence="5"/>
<dbReference type="HAMAP" id="MF_00472">
    <property type="entry name" value="UbiG"/>
    <property type="match status" value="1"/>
</dbReference>
<dbReference type="GO" id="GO:0010420">
    <property type="term" value="F:polyprenyldihydroxybenzoate methyltransferase activity"/>
    <property type="evidence" value="ECO:0007669"/>
    <property type="project" value="UniProtKB-UniRule"/>
</dbReference>
<dbReference type="AlphaFoldDB" id="A0A2C6KIH4"/>
<comment type="subcellular location">
    <subcellularLocation>
        <location evidence="5">Mitochondrion inner membrane</location>
        <topology evidence="5">Peripheral membrane protein</topology>
        <orientation evidence="5">Matrix side</orientation>
    </subcellularLocation>
</comment>
<keyword evidence="5" id="KW-0999">Mitochondrion inner membrane</keyword>
<comment type="catalytic activity">
    <reaction evidence="5">
        <text>a 3,4-dihydroxy-5-(all-trans-polyprenyl)benzoate + S-adenosyl-L-methionine = a 4-hydroxy-3-methoxy-5-(all-trans-polyprenyl)benzoate + S-adenosyl-L-homocysteine + H(+)</text>
        <dbReference type="Rhea" id="RHEA:44452"/>
        <dbReference type="Rhea" id="RHEA-COMP:10930"/>
        <dbReference type="Rhea" id="RHEA-COMP:10931"/>
        <dbReference type="ChEBI" id="CHEBI:15378"/>
        <dbReference type="ChEBI" id="CHEBI:57856"/>
        <dbReference type="ChEBI" id="CHEBI:59789"/>
        <dbReference type="ChEBI" id="CHEBI:64694"/>
        <dbReference type="ChEBI" id="CHEBI:84443"/>
        <dbReference type="EC" id="2.1.1.114"/>
    </reaction>
</comment>
<dbReference type="UniPathway" id="UPA00232"/>
<feature type="binding site" evidence="5">
    <location>
        <position position="325"/>
    </location>
    <ligand>
        <name>S-adenosyl-L-methionine</name>
        <dbReference type="ChEBI" id="CHEBI:59789"/>
    </ligand>
</feature>
<dbReference type="GO" id="GO:0032259">
    <property type="term" value="P:methylation"/>
    <property type="evidence" value="ECO:0007669"/>
    <property type="project" value="UniProtKB-KW"/>
</dbReference>
<evidence type="ECO:0000313" key="8">
    <source>
        <dbReference type="EMBL" id="PHJ16193.1"/>
    </source>
</evidence>
<dbReference type="GO" id="GO:0031314">
    <property type="term" value="C:extrinsic component of mitochondrial inner membrane"/>
    <property type="evidence" value="ECO:0007669"/>
    <property type="project" value="UniProtKB-UniRule"/>
</dbReference>
<dbReference type="InterPro" id="IPR010233">
    <property type="entry name" value="UbiG_MeTrfase"/>
</dbReference>
<dbReference type="NCBIfam" id="TIGR01983">
    <property type="entry name" value="UbiG"/>
    <property type="match status" value="1"/>
</dbReference>
<evidence type="ECO:0000313" key="9">
    <source>
        <dbReference type="Proteomes" id="UP000221165"/>
    </source>
</evidence>
<feature type="chain" id="PRO_5013265392" description="Ubiquinone biosynthesis O-methyltransferase, mitochondrial" evidence="7">
    <location>
        <begin position="25"/>
        <end position="505"/>
    </location>
</feature>
<evidence type="ECO:0000256" key="5">
    <source>
        <dbReference type="HAMAP-Rule" id="MF_03190"/>
    </source>
</evidence>
<keyword evidence="7" id="KW-0732">Signal</keyword>
<keyword evidence="5" id="KW-0479">Metal-binding</keyword>
<comment type="subunit">
    <text evidence="5">Component of a multi-subunit COQ enzyme complex.</text>
</comment>